<name>A0A8S4SA28_9NEOP</name>
<keyword evidence="1" id="KW-1133">Transmembrane helix</keyword>
<accession>A0A8S4SA28</accession>
<protein>
    <submittedName>
        <fullName evidence="2">Jg10932 protein</fullName>
    </submittedName>
</protein>
<keyword evidence="1" id="KW-0812">Transmembrane</keyword>
<evidence type="ECO:0000256" key="1">
    <source>
        <dbReference type="SAM" id="Phobius"/>
    </source>
</evidence>
<organism evidence="2 3">
    <name type="scientific">Pararge aegeria aegeria</name>
    <dbReference type="NCBI Taxonomy" id="348720"/>
    <lineage>
        <taxon>Eukaryota</taxon>
        <taxon>Metazoa</taxon>
        <taxon>Ecdysozoa</taxon>
        <taxon>Arthropoda</taxon>
        <taxon>Hexapoda</taxon>
        <taxon>Insecta</taxon>
        <taxon>Pterygota</taxon>
        <taxon>Neoptera</taxon>
        <taxon>Endopterygota</taxon>
        <taxon>Lepidoptera</taxon>
        <taxon>Glossata</taxon>
        <taxon>Ditrysia</taxon>
        <taxon>Papilionoidea</taxon>
        <taxon>Nymphalidae</taxon>
        <taxon>Satyrinae</taxon>
        <taxon>Satyrini</taxon>
        <taxon>Parargina</taxon>
        <taxon>Pararge</taxon>
    </lineage>
</organism>
<dbReference type="Proteomes" id="UP000838756">
    <property type="component" value="Unassembled WGS sequence"/>
</dbReference>
<keyword evidence="1" id="KW-0472">Membrane</keyword>
<sequence length="126" mass="14076">MISAIMKVNLEYTVVCIEGMHRGDSLLALAMQSVVMYAALIWVTAKDQRVNRKTFLSAKRTTALRTCSVYPPTLPNLPAGKPHRSPHFGTGEILFKLTGEKTCGQRKDFGDMATRMEPVYQRPMDA</sequence>
<evidence type="ECO:0000313" key="2">
    <source>
        <dbReference type="EMBL" id="CAH2263661.1"/>
    </source>
</evidence>
<dbReference type="AlphaFoldDB" id="A0A8S4SA28"/>
<gene>
    <name evidence="2" type="primary">jg10932</name>
    <name evidence="2" type="ORF">PAEG_LOCUS24427</name>
</gene>
<reference evidence="2" key="1">
    <citation type="submission" date="2022-03" db="EMBL/GenBank/DDBJ databases">
        <authorList>
            <person name="Lindestad O."/>
        </authorList>
    </citation>
    <scope>NUCLEOTIDE SEQUENCE</scope>
</reference>
<proteinExistence type="predicted"/>
<feature type="transmembrane region" description="Helical" evidence="1">
    <location>
        <begin position="26"/>
        <end position="45"/>
    </location>
</feature>
<keyword evidence="3" id="KW-1185">Reference proteome</keyword>
<evidence type="ECO:0000313" key="3">
    <source>
        <dbReference type="Proteomes" id="UP000838756"/>
    </source>
</evidence>
<comment type="caution">
    <text evidence="2">The sequence shown here is derived from an EMBL/GenBank/DDBJ whole genome shotgun (WGS) entry which is preliminary data.</text>
</comment>
<dbReference type="EMBL" id="CAKXAJ010026233">
    <property type="protein sequence ID" value="CAH2263661.1"/>
    <property type="molecule type" value="Genomic_DNA"/>
</dbReference>